<gene>
    <name evidence="1" type="ORF">BT96DRAFT_992223</name>
</gene>
<keyword evidence="2" id="KW-1185">Reference proteome</keyword>
<dbReference type="EMBL" id="ML769447">
    <property type="protein sequence ID" value="KAE9401340.1"/>
    <property type="molecule type" value="Genomic_DNA"/>
</dbReference>
<dbReference type="AlphaFoldDB" id="A0A6A4HUD9"/>
<evidence type="ECO:0000313" key="2">
    <source>
        <dbReference type="Proteomes" id="UP000799118"/>
    </source>
</evidence>
<proteinExistence type="predicted"/>
<dbReference type="InterPro" id="IPR032675">
    <property type="entry name" value="LRR_dom_sf"/>
</dbReference>
<dbReference type="OrthoDB" id="2269034at2759"/>
<evidence type="ECO:0000313" key="1">
    <source>
        <dbReference type="EMBL" id="KAE9401340.1"/>
    </source>
</evidence>
<dbReference type="Proteomes" id="UP000799118">
    <property type="component" value="Unassembled WGS sequence"/>
</dbReference>
<dbReference type="Gene3D" id="3.80.10.10">
    <property type="entry name" value="Ribonuclease Inhibitor"/>
    <property type="match status" value="1"/>
</dbReference>
<name>A0A6A4HUD9_9AGAR</name>
<dbReference type="SUPFAM" id="SSF52047">
    <property type="entry name" value="RNI-like"/>
    <property type="match status" value="1"/>
</dbReference>
<reference evidence="1" key="1">
    <citation type="journal article" date="2019" name="Environ. Microbiol.">
        <title>Fungal ecological strategies reflected in gene transcription - a case study of two litter decomposers.</title>
        <authorList>
            <person name="Barbi F."/>
            <person name="Kohler A."/>
            <person name="Barry K."/>
            <person name="Baskaran P."/>
            <person name="Daum C."/>
            <person name="Fauchery L."/>
            <person name="Ihrmark K."/>
            <person name="Kuo A."/>
            <person name="LaButti K."/>
            <person name="Lipzen A."/>
            <person name="Morin E."/>
            <person name="Grigoriev I.V."/>
            <person name="Henrissat B."/>
            <person name="Lindahl B."/>
            <person name="Martin F."/>
        </authorList>
    </citation>
    <scope>NUCLEOTIDE SEQUENCE</scope>
    <source>
        <strain evidence="1">JB14</strain>
    </source>
</reference>
<protein>
    <submittedName>
        <fullName evidence="1">Uncharacterized protein</fullName>
    </submittedName>
</protein>
<organism evidence="1 2">
    <name type="scientific">Gymnopus androsaceus JB14</name>
    <dbReference type="NCBI Taxonomy" id="1447944"/>
    <lineage>
        <taxon>Eukaryota</taxon>
        <taxon>Fungi</taxon>
        <taxon>Dikarya</taxon>
        <taxon>Basidiomycota</taxon>
        <taxon>Agaricomycotina</taxon>
        <taxon>Agaricomycetes</taxon>
        <taxon>Agaricomycetidae</taxon>
        <taxon>Agaricales</taxon>
        <taxon>Marasmiineae</taxon>
        <taxon>Omphalotaceae</taxon>
        <taxon>Gymnopus</taxon>
    </lineage>
</organism>
<accession>A0A6A4HUD9</accession>
<sequence length="525" mass="59598">MDRAENWIYHYRLVLFSTSSSAESTYVMLENRSVQTNLHQWPTDELLVRLRNQELPDALETQEILLEIEYLEKRFHHGSDSVTGSSDAANNSLSNNEHEQRLAYCRAFLAPIRRLPSELLAEIHHHILRSVRDNSPRPKEQLAPTRALVVLSHICSFWRRSCFSTTTLWKDIRIPSLFRSAKDARLVEMHLRYSGSSPLDIQIHNFGASREADMDSARDILEGLISHRERWRKVLVIGINTWVELNSACLTVHTQTDGLHFPLLESLLLQDADHSSVNAFSSADLPRLQTMEIAERQSQLPRDFTDHLTNLEHLRLEGEFAYLPNEIDCTDFESTLPRLKSLVIEINNYALARLASGGVYVPAHSFTASFCIDETVIKVAHITDEQLLEILRLTESLEELKVVEGNMNTLSLSLFRAMSISSTAPNTPIIVPKLQHIFLHMWISEKDCPVGIEIVASRSAKSLSSNLDSPSCVPLKSFMLFLVLAYKLVEPPASLGKESLRALRESMEITVRVTARDAPVEENFL</sequence>